<dbReference type="Proteomes" id="UP000737018">
    <property type="component" value="Unassembled WGS sequence"/>
</dbReference>
<evidence type="ECO:0000259" key="1">
    <source>
        <dbReference type="SMART" id="SM00666"/>
    </source>
</evidence>
<dbReference type="PANTHER" id="PTHR31066:SF66">
    <property type="entry name" value="PB1 DOMAIN-CONTAINING PROTEIN"/>
    <property type="match status" value="1"/>
</dbReference>
<keyword evidence="3" id="KW-1185">Reference proteome</keyword>
<dbReference type="Gene3D" id="3.10.20.90">
    <property type="entry name" value="Phosphatidylinositol 3-kinase Catalytic Subunit, Chain A, domain 1"/>
    <property type="match status" value="1"/>
</dbReference>
<dbReference type="SUPFAM" id="SSF54277">
    <property type="entry name" value="CAD &amp; PB1 domains"/>
    <property type="match status" value="1"/>
</dbReference>
<gene>
    <name evidence="2" type="ORF">CMV_025866</name>
</gene>
<protein>
    <recommendedName>
        <fullName evidence="1">PB1 domain-containing protein</fullName>
    </recommendedName>
</protein>
<proteinExistence type="predicted"/>
<dbReference type="SMART" id="SM00666">
    <property type="entry name" value="PB1"/>
    <property type="match status" value="1"/>
</dbReference>
<organism evidence="2 3">
    <name type="scientific">Castanea mollissima</name>
    <name type="common">Chinese chestnut</name>
    <dbReference type="NCBI Taxonomy" id="60419"/>
    <lineage>
        <taxon>Eukaryota</taxon>
        <taxon>Viridiplantae</taxon>
        <taxon>Streptophyta</taxon>
        <taxon>Embryophyta</taxon>
        <taxon>Tracheophyta</taxon>
        <taxon>Spermatophyta</taxon>
        <taxon>Magnoliopsida</taxon>
        <taxon>eudicotyledons</taxon>
        <taxon>Gunneridae</taxon>
        <taxon>Pentapetalae</taxon>
        <taxon>rosids</taxon>
        <taxon>fabids</taxon>
        <taxon>Fagales</taxon>
        <taxon>Fagaceae</taxon>
        <taxon>Castanea</taxon>
    </lineage>
</organism>
<dbReference type="InterPro" id="IPR000270">
    <property type="entry name" value="PB1_dom"/>
</dbReference>
<reference evidence="2" key="1">
    <citation type="submission" date="2020-03" db="EMBL/GenBank/DDBJ databases">
        <title>Castanea mollissima Vanexum genome sequencing.</title>
        <authorList>
            <person name="Staton M."/>
        </authorList>
    </citation>
    <scope>NUCLEOTIDE SEQUENCE</scope>
    <source>
        <tissue evidence="2">Leaf</tissue>
    </source>
</reference>
<dbReference type="InterPro" id="IPR053198">
    <property type="entry name" value="Gynoecium_Dev_Regulator"/>
</dbReference>
<dbReference type="Pfam" id="PF00564">
    <property type="entry name" value="PB1"/>
    <property type="match status" value="1"/>
</dbReference>
<dbReference type="PANTHER" id="PTHR31066">
    <property type="entry name" value="OS05G0427100 PROTEIN-RELATED"/>
    <property type="match status" value="1"/>
</dbReference>
<comment type="caution">
    <text evidence="2">The sequence shown here is derived from an EMBL/GenBank/DDBJ whole genome shotgun (WGS) entry which is preliminary data.</text>
</comment>
<dbReference type="EMBL" id="JRKL02007115">
    <property type="protein sequence ID" value="KAF3948089.1"/>
    <property type="molecule type" value="Genomic_DNA"/>
</dbReference>
<accession>A0A8J4VG87</accession>
<dbReference type="OrthoDB" id="1914296at2759"/>
<name>A0A8J4VG87_9ROSI</name>
<evidence type="ECO:0000313" key="3">
    <source>
        <dbReference type="Proteomes" id="UP000737018"/>
    </source>
</evidence>
<feature type="domain" description="PB1" evidence="1">
    <location>
        <begin position="26"/>
        <end position="112"/>
    </location>
</feature>
<dbReference type="AlphaFoldDB" id="A0A8J4VG87"/>
<sequence>MESNNSKYTKTIKFLCSYGGKILPRYTDGTLRYAGGLTHVLAVDRSISFTELMMKLGEFCGSSVNLRCQLPIGDLETLISITSGDRLRCDLRRSYLRRRPAVDSQSFLLRPFV</sequence>
<evidence type="ECO:0000313" key="2">
    <source>
        <dbReference type="EMBL" id="KAF3948089.1"/>
    </source>
</evidence>